<keyword evidence="3" id="KW-0349">Heme</keyword>
<evidence type="ECO:0008006" key="10">
    <source>
        <dbReference type="Google" id="ProtNLM"/>
    </source>
</evidence>
<name>L8WQW9_THACA</name>
<evidence type="ECO:0000313" key="9">
    <source>
        <dbReference type="Proteomes" id="UP000011668"/>
    </source>
</evidence>
<organism evidence="8 9">
    <name type="scientific">Thanatephorus cucumeris (strain AG1-IA)</name>
    <name type="common">Rice sheath blight fungus</name>
    <name type="synonym">Rhizoctonia solani</name>
    <dbReference type="NCBI Taxonomy" id="983506"/>
    <lineage>
        <taxon>Eukaryota</taxon>
        <taxon>Fungi</taxon>
        <taxon>Dikarya</taxon>
        <taxon>Basidiomycota</taxon>
        <taxon>Agaricomycotina</taxon>
        <taxon>Agaricomycetes</taxon>
        <taxon>Cantharellales</taxon>
        <taxon>Ceratobasidiaceae</taxon>
        <taxon>Rhizoctonia</taxon>
        <taxon>Rhizoctonia solani AG-1</taxon>
    </lineage>
</organism>
<evidence type="ECO:0000256" key="3">
    <source>
        <dbReference type="ARBA" id="ARBA00022617"/>
    </source>
</evidence>
<keyword evidence="5" id="KW-0560">Oxidoreductase</keyword>
<dbReference type="InterPro" id="IPR050364">
    <property type="entry name" value="Cytochrome_P450_fung"/>
</dbReference>
<comment type="cofactor">
    <cofactor evidence="1">
        <name>heme</name>
        <dbReference type="ChEBI" id="CHEBI:30413"/>
    </cofactor>
</comment>
<accession>L8WQW9</accession>
<dbReference type="OrthoDB" id="2789670at2759"/>
<dbReference type="GO" id="GO:0004497">
    <property type="term" value="F:monooxygenase activity"/>
    <property type="evidence" value="ECO:0007669"/>
    <property type="project" value="UniProtKB-KW"/>
</dbReference>
<reference evidence="8 9" key="1">
    <citation type="journal article" date="2013" name="Nat. Commun.">
        <title>The evolution and pathogenic mechanisms of the rice sheath blight pathogen.</title>
        <authorList>
            <person name="Zheng A."/>
            <person name="Lin R."/>
            <person name="Xu L."/>
            <person name="Qin P."/>
            <person name="Tang C."/>
            <person name="Ai P."/>
            <person name="Zhang D."/>
            <person name="Liu Y."/>
            <person name="Sun Z."/>
            <person name="Feng H."/>
            <person name="Wang Y."/>
            <person name="Chen Y."/>
            <person name="Liang X."/>
            <person name="Fu R."/>
            <person name="Li Q."/>
            <person name="Zhang J."/>
            <person name="Yu X."/>
            <person name="Xie Z."/>
            <person name="Ding L."/>
            <person name="Guan P."/>
            <person name="Tang J."/>
            <person name="Liang Y."/>
            <person name="Wang S."/>
            <person name="Deng Q."/>
            <person name="Li S."/>
            <person name="Zhu J."/>
            <person name="Wang L."/>
            <person name="Liu H."/>
            <person name="Li P."/>
        </authorList>
    </citation>
    <scope>NUCLEOTIDE SEQUENCE [LARGE SCALE GENOMIC DNA]</scope>
    <source>
        <strain evidence="9">AG-1 IA</strain>
    </source>
</reference>
<evidence type="ECO:0000256" key="5">
    <source>
        <dbReference type="ARBA" id="ARBA00023002"/>
    </source>
</evidence>
<dbReference type="Gene3D" id="1.10.630.10">
    <property type="entry name" value="Cytochrome P450"/>
    <property type="match status" value="1"/>
</dbReference>
<keyword evidence="9" id="KW-1185">Reference proteome</keyword>
<evidence type="ECO:0000256" key="2">
    <source>
        <dbReference type="ARBA" id="ARBA00010617"/>
    </source>
</evidence>
<gene>
    <name evidence="8" type="ORF">AG1IA_07236</name>
</gene>
<evidence type="ECO:0000256" key="6">
    <source>
        <dbReference type="ARBA" id="ARBA00023004"/>
    </source>
</evidence>
<evidence type="ECO:0000256" key="4">
    <source>
        <dbReference type="ARBA" id="ARBA00022723"/>
    </source>
</evidence>
<dbReference type="STRING" id="983506.L8WQW9"/>
<dbReference type="GO" id="GO:0016705">
    <property type="term" value="F:oxidoreductase activity, acting on paired donors, with incorporation or reduction of molecular oxygen"/>
    <property type="evidence" value="ECO:0007669"/>
    <property type="project" value="InterPro"/>
</dbReference>
<evidence type="ECO:0000256" key="1">
    <source>
        <dbReference type="ARBA" id="ARBA00001971"/>
    </source>
</evidence>
<dbReference type="HOGENOM" id="CLU_441580_0_0_1"/>
<keyword evidence="4" id="KW-0479">Metal-binding</keyword>
<dbReference type="PROSITE" id="PS51257">
    <property type="entry name" value="PROKAR_LIPOPROTEIN"/>
    <property type="match status" value="1"/>
</dbReference>
<dbReference type="Proteomes" id="UP000011668">
    <property type="component" value="Unassembled WGS sequence"/>
</dbReference>
<dbReference type="EMBL" id="AFRT01002064">
    <property type="protein sequence ID" value="ELU38734.1"/>
    <property type="molecule type" value="Genomic_DNA"/>
</dbReference>
<comment type="similarity">
    <text evidence="2">Belongs to the cytochrome P450 family.</text>
</comment>
<dbReference type="GO" id="GO:0005506">
    <property type="term" value="F:iron ion binding"/>
    <property type="evidence" value="ECO:0007669"/>
    <property type="project" value="InterPro"/>
</dbReference>
<dbReference type="InterPro" id="IPR036396">
    <property type="entry name" value="Cyt_P450_sf"/>
</dbReference>
<proteinExistence type="inferred from homology"/>
<dbReference type="SUPFAM" id="SSF48264">
    <property type="entry name" value="Cytochrome P450"/>
    <property type="match status" value="1"/>
</dbReference>
<comment type="caution">
    <text evidence="8">The sequence shown here is derived from an EMBL/GenBank/DDBJ whole genome shotgun (WGS) entry which is preliminary data.</text>
</comment>
<dbReference type="GO" id="GO:0020037">
    <property type="term" value="F:heme binding"/>
    <property type="evidence" value="ECO:0007669"/>
    <property type="project" value="InterPro"/>
</dbReference>
<sequence>MVTQGPKLQNHVPQCSQPLWGGMGSCPYNGMYQRQHSGGLMMSHYIVIPAKRTRQNQDSSPARKYPTHTHVIAGRLEPPTIPILYVHYIRALSFVLATFASKTFFGSDENTNDQCWRTEEWGKERRDAESGCHQGRTTELAGVNTRNGHVCSSGAHGEDLRRTQGEANLQQTNRARTTLYGMKGQGAHWQVPHRGTMIDMTTQHNCSERNMVLAIFLEPLKIYMHFGQPLLVLLWRDLCTSADHYSGSESIDSFELDQKFETVFVSIALYHEQLCGELNVVAVVGLRCRNNPTHKLSPLVHNQLIPGRLCGMGFLGSNHLAYTCDARKRQVGRCNLALPLVISESAKPIDYLWAWWTGLSKMTSFLSRSHRASEFFRVWSSTLPDRHVRPDGPEAAVRLLPHHFLSLGIYFQSPLVMNILHLRNSENNSSVHIRFPNAEATSDVLDKRSAVYSDRPNIPMVMDPALMDWSENVAAARYGDLWRSYRRILNHWLNAREVTRFYSQQEQQARLLLTIGSLMLQLAYGYKPRDPQDRFYTEVKLATRNIVEAAMQTNFLVNVFPVLSYIPDWFPGTGWKCIAREWKMQQERAKNEPYEWLKAHVVSCRLRIGALWGRLFLNN</sequence>
<evidence type="ECO:0000256" key="7">
    <source>
        <dbReference type="ARBA" id="ARBA00023033"/>
    </source>
</evidence>
<dbReference type="PANTHER" id="PTHR46300">
    <property type="entry name" value="P450, PUTATIVE (EUROFUNG)-RELATED-RELATED"/>
    <property type="match status" value="1"/>
</dbReference>
<protein>
    <recommendedName>
        <fullName evidence="10">Cytochrome P450 domain-containing protein</fullName>
    </recommendedName>
</protein>
<keyword evidence="6" id="KW-0408">Iron</keyword>
<dbReference type="AlphaFoldDB" id="L8WQW9"/>
<keyword evidence="7" id="KW-0503">Monooxygenase</keyword>
<dbReference type="PANTHER" id="PTHR46300:SF7">
    <property type="entry name" value="P450, PUTATIVE (EUROFUNG)-RELATED"/>
    <property type="match status" value="1"/>
</dbReference>
<evidence type="ECO:0000313" key="8">
    <source>
        <dbReference type="EMBL" id="ELU38734.1"/>
    </source>
</evidence>